<dbReference type="InterPro" id="IPR019826">
    <property type="entry name" value="Carboxylesterase_B_AS"/>
</dbReference>
<name>A0ABW6S2P9_9NOCA</name>
<sequence length="489" mass="52108">MDVVVRAQCGAVRGESRQGCSVFRGIPYAAPLEGPRRFQAPAPAQRWDEVRDARTFGSSVPQPILWHPGDDPECLTVNVWTPDVASSGMPVLVWLHGGACLGGTAATTDFDGAAFAAAGIVVVTVNYRVGYEGFGWVEDAPCNRGVLDQLAALRWVHENIAAFGGDPGAVTLIGQSAGASSVVGLIADDVALELFRRGIAQSPGKIFVPADEARAVSAMITSQLGVPATVEALAAVPSEAIHAVQMTPVVTMSQEPGRWTHPNAPYGLTVDHDLFDAPPWIPQQQKTFGTRELVCGYTTDEARMFTVDADLSGVDPVDTARGCGLDADAVRDYRADNPGITDADLHPLILSDALFRMPALWCAEAHADAGTATYLYEFAWPSPARDGALRACHGLDVPFTFDTPHGPLAADLIGPRIPPDFAVLSTAMRSAFAAFATTGDPGWPRFDSTTRVRRIWQTPPALGEESLSASDRIWRPERPRAAESESTLG</sequence>
<organism evidence="6 7">
    <name type="scientific">Nocardia jiangxiensis</name>
    <dbReference type="NCBI Taxonomy" id="282685"/>
    <lineage>
        <taxon>Bacteria</taxon>
        <taxon>Bacillati</taxon>
        <taxon>Actinomycetota</taxon>
        <taxon>Actinomycetes</taxon>
        <taxon>Mycobacteriales</taxon>
        <taxon>Nocardiaceae</taxon>
        <taxon>Nocardia</taxon>
    </lineage>
</organism>
<accession>A0ABW6S2P9</accession>
<evidence type="ECO:0000256" key="4">
    <source>
        <dbReference type="SAM" id="MobiDB-lite"/>
    </source>
</evidence>
<evidence type="ECO:0000256" key="3">
    <source>
        <dbReference type="RuleBase" id="RU361235"/>
    </source>
</evidence>
<dbReference type="PROSITE" id="PS00122">
    <property type="entry name" value="CARBOXYLESTERASE_B_1"/>
    <property type="match status" value="1"/>
</dbReference>
<evidence type="ECO:0000256" key="1">
    <source>
        <dbReference type="ARBA" id="ARBA00005964"/>
    </source>
</evidence>
<dbReference type="EC" id="3.1.1.-" evidence="3"/>
<dbReference type="InterPro" id="IPR002018">
    <property type="entry name" value="CarbesteraseB"/>
</dbReference>
<feature type="region of interest" description="Disordered" evidence="4">
    <location>
        <begin position="462"/>
        <end position="489"/>
    </location>
</feature>
<dbReference type="EMBL" id="JBIAQY010000007">
    <property type="protein sequence ID" value="MFF3570567.1"/>
    <property type="molecule type" value="Genomic_DNA"/>
</dbReference>
<keyword evidence="7" id="KW-1185">Reference proteome</keyword>
<evidence type="ECO:0000313" key="6">
    <source>
        <dbReference type="EMBL" id="MFF3570567.1"/>
    </source>
</evidence>
<comment type="similarity">
    <text evidence="1 3">Belongs to the type-B carboxylesterase/lipase family.</text>
</comment>
<evidence type="ECO:0000259" key="5">
    <source>
        <dbReference type="Pfam" id="PF00135"/>
    </source>
</evidence>
<proteinExistence type="inferred from homology"/>
<protein>
    <recommendedName>
        <fullName evidence="3">Carboxylic ester hydrolase</fullName>
        <ecNumber evidence="3">3.1.1.-</ecNumber>
    </recommendedName>
</protein>
<dbReference type="InterPro" id="IPR050309">
    <property type="entry name" value="Type-B_Carboxylest/Lipase"/>
</dbReference>
<comment type="caution">
    <text evidence="6">The sequence shown here is derived from an EMBL/GenBank/DDBJ whole genome shotgun (WGS) entry which is preliminary data.</text>
</comment>
<keyword evidence="2 3" id="KW-0378">Hydrolase</keyword>
<dbReference type="SUPFAM" id="SSF53474">
    <property type="entry name" value="alpha/beta-Hydrolases"/>
    <property type="match status" value="1"/>
</dbReference>
<dbReference type="PANTHER" id="PTHR11559">
    <property type="entry name" value="CARBOXYLESTERASE"/>
    <property type="match status" value="1"/>
</dbReference>
<dbReference type="Pfam" id="PF00135">
    <property type="entry name" value="COesterase"/>
    <property type="match status" value="2"/>
</dbReference>
<feature type="compositionally biased region" description="Basic and acidic residues" evidence="4">
    <location>
        <begin position="472"/>
        <end position="483"/>
    </location>
</feature>
<reference evidence="6 7" key="1">
    <citation type="submission" date="2024-10" db="EMBL/GenBank/DDBJ databases">
        <title>The Natural Products Discovery Center: Release of the First 8490 Sequenced Strains for Exploring Actinobacteria Biosynthetic Diversity.</title>
        <authorList>
            <person name="Kalkreuter E."/>
            <person name="Kautsar S.A."/>
            <person name="Yang D."/>
            <person name="Bader C.D."/>
            <person name="Teijaro C.N."/>
            <person name="Fluegel L."/>
            <person name="Davis C.M."/>
            <person name="Simpson J.R."/>
            <person name="Lauterbach L."/>
            <person name="Steele A.D."/>
            <person name="Gui C."/>
            <person name="Meng S."/>
            <person name="Li G."/>
            <person name="Viehrig K."/>
            <person name="Ye F."/>
            <person name="Su P."/>
            <person name="Kiefer A.F."/>
            <person name="Nichols A."/>
            <person name="Cepeda A.J."/>
            <person name="Yan W."/>
            <person name="Fan B."/>
            <person name="Jiang Y."/>
            <person name="Adhikari A."/>
            <person name="Zheng C.-J."/>
            <person name="Schuster L."/>
            <person name="Cowan T.M."/>
            <person name="Smanski M.J."/>
            <person name="Chevrette M.G."/>
            <person name="De Carvalho L.P.S."/>
            <person name="Shen B."/>
        </authorList>
    </citation>
    <scope>NUCLEOTIDE SEQUENCE [LARGE SCALE GENOMIC DNA]</scope>
    <source>
        <strain evidence="6 7">NPDC002593</strain>
    </source>
</reference>
<gene>
    <name evidence="6" type="ORF">ACFYXQ_22560</name>
</gene>
<dbReference type="Proteomes" id="UP001601992">
    <property type="component" value="Unassembled WGS sequence"/>
</dbReference>
<feature type="domain" description="Carboxylesterase type B" evidence="5">
    <location>
        <begin position="3"/>
        <end position="307"/>
    </location>
</feature>
<dbReference type="Gene3D" id="3.40.50.1820">
    <property type="entry name" value="alpha/beta hydrolase"/>
    <property type="match status" value="1"/>
</dbReference>
<evidence type="ECO:0000256" key="2">
    <source>
        <dbReference type="ARBA" id="ARBA00022801"/>
    </source>
</evidence>
<dbReference type="InterPro" id="IPR029058">
    <property type="entry name" value="AB_hydrolase_fold"/>
</dbReference>
<feature type="domain" description="Carboxylesterase type B" evidence="5">
    <location>
        <begin position="349"/>
        <end position="443"/>
    </location>
</feature>
<dbReference type="RefSeq" id="WP_387404823.1">
    <property type="nucleotide sequence ID" value="NZ_JBIAQY010000007.1"/>
</dbReference>
<evidence type="ECO:0000313" key="7">
    <source>
        <dbReference type="Proteomes" id="UP001601992"/>
    </source>
</evidence>